<gene>
    <name evidence="2" type="ORF">GCM10009839_82000</name>
</gene>
<dbReference type="Gene3D" id="3.10.180.10">
    <property type="entry name" value="2,3-Dihydroxybiphenyl 1,2-Dioxygenase, domain 1"/>
    <property type="match status" value="1"/>
</dbReference>
<dbReference type="PANTHER" id="PTHR35908">
    <property type="entry name" value="HYPOTHETICAL FUSION PROTEIN"/>
    <property type="match status" value="1"/>
</dbReference>
<dbReference type="InterPro" id="IPR041581">
    <property type="entry name" value="Glyoxalase_6"/>
</dbReference>
<dbReference type="RefSeq" id="WP_344671132.1">
    <property type="nucleotide sequence ID" value="NZ_BAAAQN010000074.1"/>
</dbReference>
<proteinExistence type="predicted"/>
<evidence type="ECO:0000313" key="3">
    <source>
        <dbReference type="Proteomes" id="UP001500751"/>
    </source>
</evidence>
<organism evidence="2 3">
    <name type="scientific">Catenulispora yoronensis</name>
    <dbReference type="NCBI Taxonomy" id="450799"/>
    <lineage>
        <taxon>Bacteria</taxon>
        <taxon>Bacillati</taxon>
        <taxon>Actinomycetota</taxon>
        <taxon>Actinomycetes</taxon>
        <taxon>Catenulisporales</taxon>
        <taxon>Catenulisporaceae</taxon>
        <taxon>Catenulispora</taxon>
    </lineage>
</organism>
<evidence type="ECO:0000259" key="1">
    <source>
        <dbReference type="Pfam" id="PF18029"/>
    </source>
</evidence>
<dbReference type="InterPro" id="IPR029068">
    <property type="entry name" value="Glyas_Bleomycin-R_OHBP_Dase"/>
</dbReference>
<reference evidence="2 3" key="1">
    <citation type="journal article" date="2019" name="Int. J. Syst. Evol. Microbiol.">
        <title>The Global Catalogue of Microorganisms (GCM) 10K type strain sequencing project: providing services to taxonomists for standard genome sequencing and annotation.</title>
        <authorList>
            <consortium name="The Broad Institute Genomics Platform"/>
            <consortium name="The Broad Institute Genome Sequencing Center for Infectious Disease"/>
            <person name="Wu L."/>
            <person name="Ma J."/>
        </authorList>
    </citation>
    <scope>NUCLEOTIDE SEQUENCE [LARGE SCALE GENOMIC DNA]</scope>
    <source>
        <strain evidence="2 3">JCM 16014</strain>
    </source>
</reference>
<dbReference type="CDD" id="cd06587">
    <property type="entry name" value="VOC"/>
    <property type="match status" value="1"/>
</dbReference>
<dbReference type="EMBL" id="BAAAQN010000074">
    <property type="protein sequence ID" value="GAA2059299.1"/>
    <property type="molecule type" value="Genomic_DNA"/>
</dbReference>
<comment type="caution">
    <text evidence="2">The sequence shown here is derived from an EMBL/GenBank/DDBJ whole genome shotgun (WGS) entry which is preliminary data.</text>
</comment>
<keyword evidence="3" id="KW-1185">Reference proteome</keyword>
<dbReference type="Pfam" id="PF18029">
    <property type="entry name" value="Glyoxalase_6"/>
    <property type="match status" value="1"/>
</dbReference>
<sequence length="145" mass="16145">MAHTFQIVIDCADPHPLADWWAETLGWEVEPSNEDFIRRMVAEGQATEADTATHRGVLVWREAAAIVHPDGKAAGPGARLLFQQVPEPKSVKNRVHLDLNVGPDQVDSELERLTARGATFLYRERQGPMGWVTLTDPEGNELCLH</sequence>
<dbReference type="Proteomes" id="UP001500751">
    <property type="component" value="Unassembled WGS sequence"/>
</dbReference>
<name>A0ABN2VCM2_9ACTN</name>
<protein>
    <submittedName>
        <fullName evidence="2">VOC family protein</fullName>
    </submittedName>
</protein>
<dbReference type="PANTHER" id="PTHR35908:SF1">
    <property type="entry name" value="CONSERVED PROTEIN"/>
    <property type="match status" value="1"/>
</dbReference>
<accession>A0ABN2VCM2</accession>
<dbReference type="SUPFAM" id="SSF54593">
    <property type="entry name" value="Glyoxalase/Bleomycin resistance protein/Dihydroxybiphenyl dioxygenase"/>
    <property type="match status" value="1"/>
</dbReference>
<evidence type="ECO:0000313" key="2">
    <source>
        <dbReference type="EMBL" id="GAA2059299.1"/>
    </source>
</evidence>
<feature type="domain" description="Glyoxalase-like" evidence="1">
    <location>
        <begin position="6"/>
        <end position="144"/>
    </location>
</feature>